<reference evidence="2" key="2">
    <citation type="submission" date="2021-01" db="EMBL/GenBank/DDBJ databases">
        <authorList>
            <person name="Schikora-Tamarit M.A."/>
        </authorList>
    </citation>
    <scope>NUCLEOTIDE SEQUENCE</scope>
    <source>
        <strain evidence="2">CBS2887</strain>
    </source>
</reference>
<dbReference type="AlphaFoldDB" id="A0A9P8Q8N9"/>
<comment type="caution">
    <text evidence="2">The sequence shown here is derived from an EMBL/GenBank/DDBJ whole genome shotgun (WGS) entry which is preliminary data.</text>
</comment>
<sequence length="109" mass="11546">MDFSSTINNSSSSFSSKTSRSSSSSSSSSDFFSSTGFGLSGITNSGNVILPSVLVSMYNSTVPLTSVSSRISKWSPYFTFNSVKDFSTLSSKSKSYKILLPTLKAISSS</sequence>
<protein>
    <submittedName>
        <fullName evidence="2">Uncharacterized protein</fullName>
    </submittedName>
</protein>
<name>A0A9P8Q8N9_WICPI</name>
<reference evidence="2" key="1">
    <citation type="journal article" date="2021" name="Open Biol.">
        <title>Shared evolutionary footprints suggest mitochondrial oxidative damage underlies multiple complex I losses in fungi.</title>
        <authorList>
            <person name="Schikora-Tamarit M.A."/>
            <person name="Marcet-Houben M."/>
            <person name="Nosek J."/>
            <person name="Gabaldon T."/>
        </authorList>
    </citation>
    <scope>NUCLEOTIDE SEQUENCE</scope>
    <source>
        <strain evidence="2">CBS2887</strain>
    </source>
</reference>
<gene>
    <name evidence="2" type="ORF">WICPIJ_004123</name>
</gene>
<evidence type="ECO:0000313" key="3">
    <source>
        <dbReference type="Proteomes" id="UP000774326"/>
    </source>
</evidence>
<feature type="region of interest" description="Disordered" evidence="1">
    <location>
        <begin position="1"/>
        <end position="33"/>
    </location>
</feature>
<evidence type="ECO:0000256" key="1">
    <source>
        <dbReference type="SAM" id="MobiDB-lite"/>
    </source>
</evidence>
<keyword evidence="3" id="KW-1185">Reference proteome</keyword>
<dbReference type="Proteomes" id="UP000774326">
    <property type="component" value="Unassembled WGS sequence"/>
</dbReference>
<organism evidence="2 3">
    <name type="scientific">Wickerhamomyces pijperi</name>
    <name type="common">Yeast</name>
    <name type="synonym">Pichia pijperi</name>
    <dbReference type="NCBI Taxonomy" id="599730"/>
    <lineage>
        <taxon>Eukaryota</taxon>
        <taxon>Fungi</taxon>
        <taxon>Dikarya</taxon>
        <taxon>Ascomycota</taxon>
        <taxon>Saccharomycotina</taxon>
        <taxon>Saccharomycetes</taxon>
        <taxon>Phaffomycetales</taxon>
        <taxon>Wickerhamomycetaceae</taxon>
        <taxon>Wickerhamomyces</taxon>
    </lineage>
</organism>
<accession>A0A9P8Q8N9</accession>
<evidence type="ECO:0000313" key="2">
    <source>
        <dbReference type="EMBL" id="KAH3684899.1"/>
    </source>
</evidence>
<dbReference type="EMBL" id="JAEUBG010002274">
    <property type="protein sequence ID" value="KAH3684899.1"/>
    <property type="molecule type" value="Genomic_DNA"/>
</dbReference>
<proteinExistence type="predicted"/>